<dbReference type="InterPro" id="IPR012854">
    <property type="entry name" value="Cu_amine_oxidase-like_N"/>
</dbReference>
<feature type="compositionally biased region" description="Low complexity" evidence="1">
    <location>
        <begin position="76"/>
        <end position="89"/>
    </location>
</feature>
<dbReference type="InterPro" id="IPR036582">
    <property type="entry name" value="Mao_N_sf"/>
</dbReference>
<reference evidence="4 5" key="1">
    <citation type="submission" date="2020-05" db="EMBL/GenBank/DDBJ databases">
        <title>Genome Sequencing of Type Strains.</title>
        <authorList>
            <person name="Lemaire J.F."/>
            <person name="Inderbitzin P."/>
            <person name="Gregorio O.A."/>
            <person name="Collins S.B."/>
            <person name="Wespe N."/>
            <person name="Knight-Connoni V."/>
        </authorList>
    </citation>
    <scope>NUCLEOTIDE SEQUENCE [LARGE SCALE GENOMIC DNA]</scope>
    <source>
        <strain evidence="4 5">LMG 21957</strain>
    </source>
</reference>
<dbReference type="Pfam" id="PF07833">
    <property type="entry name" value="Cu_amine_oxidN1"/>
    <property type="match status" value="1"/>
</dbReference>
<feature type="region of interest" description="Disordered" evidence="1">
    <location>
        <begin position="19"/>
        <end position="97"/>
    </location>
</feature>
<sequence>MKKTITLLTSLALMLATAAGTTSAKPGNTPPGQSGKEISSKAPKDKETPIEEKQTEEVESSDTVSTEEDKVKDPSTSETENTTNNTTDPTESKKKGSKGYKGLLNAIQHVEDKPAGAVLADILLTKYATELTHEQIKELEAIIEKDKALETAAEILEKNGSVTDAVYLQEEAIKSNFKNLDLYKTMGKLNEKAGKKNGVKLYVNGEASNSEPFVKKGNTFVPFRAIAESLKAEVAWNPEERSIIVTKDGVSIKLVVDSKTATVNGKNVSLDAPATITKGSTYVPVRFISEALDATVQWEEESKTVVVYEKE</sequence>
<dbReference type="RefSeq" id="WP_175395560.1">
    <property type="nucleotide sequence ID" value="NZ_JABMCB010000177.1"/>
</dbReference>
<protein>
    <submittedName>
        <fullName evidence="4">Copper amine oxidase N-terminal domain-containing protein</fullName>
    </submittedName>
</protein>
<gene>
    <name evidence="4" type="ORF">HP552_11185</name>
</gene>
<comment type="caution">
    <text evidence="4">The sequence shown here is derived from an EMBL/GenBank/DDBJ whole genome shotgun (WGS) entry which is preliminary data.</text>
</comment>
<feature type="signal peptide" evidence="2">
    <location>
        <begin position="1"/>
        <end position="24"/>
    </location>
</feature>
<dbReference type="AlphaFoldDB" id="A0A7Y6BVJ6"/>
<keyword evidence="2" id="KW-0732">Signal</keyword>
<organism evidence="4 5">
    <name type="scientific">Paenibacillus xylanilyticus</name>
    <dbReference type="NCBI Taxonomy" id="248903"/>
    <lineage>
        <taxon>Bacteria</taxon>
        <taxon>Bacillati</taxon>
        <taxon>Bacillota</taxon>
        <taxon>Bacilli</taxon>
        <taxon>Bacillales</taxon>
        <taxon>Paenibacillaceae</taxon>
        <taxon>Paenibacillus</taxon>
    </lineage>
</organism>
<proteinExistence type="predicted"/>
<accession>A0A7Y6BVJ6</accession>
<dbReference type="Proteomes" id="UP000526125">
    <property type="component" value="Unassembled WGS sequence"/>
</dbReference>
<evidence type="ECO:0000313" key="5">
    <source>
        <dbReference type="Proteomes" id="UP000526125"/>
    </source>
</evidence>
<evidence type="ECO:0000313" key="4">
    <source>
        <dbReference type="EMBL" id="NUU75793.1"/>
    </source>
</evidence>
<name>A0A7Y6BVJ6_9BACL</name>
<feature type="compositionally biased region" description="Basic and acidic residues" evidence="1">
    <location>
        <begin position="38"/>
        <end position="56"/>
    </location>
</feature>
<evidence type="ECO:0000256" key="2">
    <source>
        <dbReference type="SAM" id="SignalP"/>
    </source>
</evidence>
<dbReference type="SUPFAM" id="SSF55383">
    <property type="entry name" value="Copper amine oxidase, domain N"/>
    <property type="match status" value="1"/>
</dbReference>
<evidence type="ECO:0000259" key="3">
    <source>
        <dbReference type="Pfam" id="PF07833"/>
    </source>
</evidence>
<feature type="chain" id="PRO_5030728858" evidence="2">
    <location>
        <begin position="25"/>
        <end position="311"/>
    </location>
</feature>
<dbReference type="Gene3D" id="3.30.457.10">
    <property type="entry name" value="Copper amine oxidase-like, N-terminal domain"/>
    <property type="match status" value="1"/>
</dbReference>
<keyword evidence="5" id="KW-1185">Reference proteome</keyword>
<feature type="domain" description="Copper amine oxidase-like N-terminal" evidence="3">
    <location>
        <begin position="203"/>
        <end position="306"/>
    </location>
</feature>
<evidence type="ECO:0000256" key="1">
    <source>
        <dbReference type="SAM" id="MobiDB-lite"/>
    </source>
</evidence>
<dbReference type="EMBL" id="JABMCB010000177">
    <property type="protein sequence ID" value="NUU75793.1"/>
    <property type="molecule type" value="Genomic_DNA"/>
</dbReference>